<evidence type="ECO:0000256" key="1">
    <source>
        <dbReference type="SAM" id="MobiDB-lite"/>
    </source>
</evidence>
<sequence>MGWDFQSKSQNKSLTHTILADLYTDDSQSKSQDIASASSALLLPHPISPLPAPPSKH</sequence>
<accession>A0A2N9GIR5</accession>
<reference evidence="2" key="1">
    <citation type="submission" date="2018-02" db="EMBL/GenBank/DDBJ databases">
        <authorList>
            <person name="Cohen D.B."/>
            <person name="Kent A.D."/>
        </authorList>
    </citation>
    <scope>NUCLEOTIDE SEQUENCE</scope>
</reference>
<protein>
    <submittedName>
        <fullName evidence="2">Uncharacterized protein</fullName>
    </submittedName>
</protein>
<evidence type="ECO:0000313" key="2">
    <source>
        <dbReference type="EMBL" id="SPC99191.1"/>
    </source>
</evidence>
<feature type="compositionally biased region" description="Low complexity" evidence="1">
    <location>
        <begin position="35"/>
        <end position="45"/>
    </location>
</feature>
<proteinExistence type="predicted"/>
<feature type="compositionally biased region" description="Pro residues" evidence="1">
    <location>
        <begin position="46"/>
        <end position="57"/>
    </location>
</feature>
<gene>
    <name evidence="2" type="ORF">FSB_LOCUS27073</name>
</gene>
<feature type="region of interest" description="Disordered" evidence="1">
    <location>
        <begin position="29"/>
        <end position="57"/>
    </location>
</feature>
<dbReference type="EMBL" id="OIVN01001946">
    <property type="protein sequence ID" value="SPC99191.1"/>
    <property type="molecule type" value="Genomic_DNA"/>
</dbReference>
<organism evidence="2">
    <name type="scientific">Fagus sylvatica</name>
    <name type="common">Beechnut</name>
    <dbReference type="NCBI Taxonomy" id="28930"/>
    <lineage>
        <taxon>Eukaryota</taxon>
        <taxon>Viridiplantae</taxon>
        <taxon>Streptophyta</taxon>
        <taxon>Embryophyta</taxon>
        <taxon>Tracheophyta</taxon>
        <taxon>Spermatophyta</taxon>
        <taxon>Magnoliopsida</taxon>
        <taxon>eudicotyledons</taxon>
        <taxon>Gunneridae</taxon>
        <taxon>Pentapetalae</taxon>
        <taxon>rosids</taxon>
        <taxon>fabids</taxon>
        <taxon>Fagales</taxon>
        <taxon>Fagaceae</taxon>
        <taxon>Fagus</taxon>
    </lineage>
</organism>
<name>A0A2N9GIR5_FAGSY</name>
<dbReference type="AlphaFoldDB" id="A0A2N9GIR5"/>